<dbReference type="InterPro" id="IPR001214">
    <property type="entry name" value="SET_dom"/>
</dbReference>
<comment type="caution">
    <text evidence="3">The sequence shown here is derived from an EMBL/GenBank/DDBJ whole genome shotgun (WGS) entry which is preliminary data.</text>
</comment>
<dbReference type="InterPro" id="IPR046341">
    <property type="entry name" value="SET_dom_sf"/>
</dbReference>
<protein>
    <recommendedName>
        <fullName evidence="2">SET domain-containing protein</fullName>
    </recommendedName>
</protein>
<gene>
    <name evidence="3" type="ORF">DFP72DRAFT_1079097</name>
</gene>
<keyword evidence="4" id="KW-1185">Reference proteome</keyword>
<feature type="region of interest" description="Disordered" evidence="1">
    <location>
        <begin position="277"/>
        <end position="326"/>
    </location>
</feature>
<feature type="compositionally biased region" description="Low complexity" evidence="1">
    <location>
        <begin position="288"/>
        <end position="298"/>
    </location>
</feature>
<dbReference type="Gene3D" id="2.170.270.10">
    <property type="entry name" value="SET domain"/>
    <property type="match status" value="1"/>
</dbReference>
<name>A0A8H6HDZ8_9AGAR</name>
<sequence>MASAVVETLQNLPPCTSKSAIFIDDLVVLALFSPVKHLDSPLAHIPQTLGRSFTGTAQTLADIYNEFEAIKSELDLADPRTFLKLIKSTKMRLIRGNREIKAMGKEKHDLLEWCISAYSMLVIPSSSTRLRTLDLGGQKGFGVCARTPIPYNTTLHELLGMMPADNNTPHSGLSAITPSPSQDQPVNSERVLFGPLRLINHRCRTHNIAYMAIAETSAFVAYALRDIPAGEELTVNYGDNWFERDSCPCADCTTKSNTPPTTITAGKAAMEERSTYLQASGSKPHDTAASAAQAAQVQENRRRRKREYKHRQREAAKAQKLVRNAG</sequence>
<evidence type="ECO:0000313" key="4">
    <source>
        <dbReference type="Proteomes" id="UP000521943"/>
    </source>
</evidence>
<accession>A0A8H6HDZ8</accession>
<evidence type="ECO:0000313" key="3">
    <source>
        <dbReference type="EMBL" id="KAF6744046.1"/>
    </source>
</evidence>
<feature type="compositionally biased region" description="Basic residues" evidence="1">
    <location>
        <begin position="301"/>
        <end position="312"/>
    </location>
</feature>
<reference evidence="3 4" key="1">
    <citation type="submission" date="2020-07" db="EMBL/GenBank/DDBJ databases">
        <title>Comparative genomics of pyrophilous fungi reveals a link between fire events and developmental genes.</title>
        <authorList>
            <consortium name="DOE Joint Genome Institute"/>
            <person name="Steindorff A.S."/>
            <person name="Carver A."/>
            <person name="Calhoun S."/>
            <person name="Stillman K."/>
            <person name="Liu H."/>
            <person name="Lipzen A."/>
            <person name="Pangilinan J."/>
            <person name="Labutti K."/>
            <person name="Bruns T.D."/>
            <person name="Grigoriev I.V."/>
        </authorList>
    </citation>
    <scope>NUCLEOTIDE SEQUENCE [LARGE SCALE GENOMIC DNA]</scope>
    <source>
        <strain evidence="3 4">CBS 144469</strain>
    </source>
</reference>
<dbReference type="OrthoDB" id="3265353at2759"/>
<dbReference type="PROSITE" id="PS50280">
    <property type="entry name" value="SET"/>
    <property type="match status" value="1"/>
</dbReference>
<dbReference type="EMBL" id="JACGCI010000128">
    <property type="protein sequence ID" value="KAF6744046.1"/>
    <property type="molecule type" value="Genomic_DNA"/>
</dbReference>
<dbReference type="Proteomes" id="UP000521943">
    <property type="component" value="Unassembled WGS sequence"/>
</dbReference>
<dbReference type="SMART" id="SM00317">
    <property type="entry name" value="SET"/>
    <property type="match status" value="1"/>
</dbReference>
<dbReference type="SUPFAM" id="SSF82199">
    <property type="entry name" value="SET domain"/>
    <property type="match status" value="1"/>
</dbReference>
<feature type="domain" description="SET" evidence="2">
    <location>
        <begin position="126"/>
        <end position="238"/>
    </location>
</feature>
<organism evidence="3 4">
    <name type="scientific">Ephemerocybe angulata</name>
    <dbReference type="NCBI Taxonomy" id="980116"/>
    <lineage>
        <taxon>Eukaryota</taxon>
        <taxon>Fungi</taxon>
        <taxon>Dikarya</taxon>
        <taxon>Basidiomycota</taxon>
        <taxon>Agaricomycotina</taxon>
        <taxon>Agaricomycetes</taxon>
        <taxon>Agaricomycetidae</taxon>
        <taxon>Agaricales</taxon>
        <taxon>Agaricineae</taxon>
        <taxon>Psathyrellaceae</taxon>
        <taxon>Ephemerocybe</taxon>
    </lineage>
</organism>
<dbReference type="AlphaFoldDB" id="A0A8H6HDZ8"/>
<dbReference type="Pfam" id="PF00856">
    <property type="entry name" value="SET"/>
    <property type="match status" value="1"/>
</dbReference>
<evidence type="ECO:0000256" key="1">
    <source>
        <dbReference type="SAM" id="MobiDB-lite"/>
    </source>
</evidence>
<evidence type="ECO:0000259" key="2">
    <source>
        <dbReference type="PROSITE" id="PS50280"/>
    </source>
</evidence>
<proteinExistence type="predicted"/>